<accession>A0A951IZF8</accession>
<sequence>MKKQTLLGLIAACMLAFSCESPREKKEEMVILNEPSEDSLAIEKPEISFYFYEEKNDYPDAVIEMYSPLGNQKFRPGRVPFEFNIKNYPFESGMGGFQLKMILNSGDPVGYNSPIFQRELNEGTYRVVAYLVDEEGLALKEFGNSVDRDFMVGETRAFPYQAEPYLALNVPHNNDKFKEGEELTIDFLLMGGDIDLDRLKIQISLNEYQYEIQEVTPVRVANLPKGEYLLTLNLLRRDGKELDGPFSSVKKTVFVE</sequence>
<name>A0A951IZF8_9BACT</name>
<dbReference type="RefSeq" id="WP_219291634.1">
    <property type="nucleotide sequence ID" value="NZ_RPHB01000007.1"/>
</dbReference>
<dbReference type="AlphaFoldDB" id="A0A951IZF8"/>
<evidence type="ECO:0000313" key="1">
    <source>
        <dbReference type="EMBL" id="MBW3469139.1"/>
    </source>
</evidence>
<dbReference type="PROSITE" id="PS51257">
    <property type="entry name" value="PROKAR_LIPOPROTEIN"/>
    <property type="match status" value="1"/>
</dbReference>
<gene>
    <name evidence="1" type="ORF">EGN73_15165</name>
</gene>
<reference evidence="1 2" key="1">
    <citation type="journal article" date="2020" name="Syst. Appl. Microbiol.">
        <title>Arthrospiribacter ruber gen. nov., sp. nov., a novel bacterium isolated from Arthrospira cultures.</title>
        <authorList>
            <person name="Waleron M."/>
            <person name="Misztak A."/>
            <person name="Waleron M.M."/>
            <person name="Furmaniak M."/>
            <person name="Mrozik A."/>
            <person name="Waleron K."/>
        </authorList>
    </citation>
    <scope>NUCLEOTIDE SEQUENCE [LARGE SCALE GENOMIC DNA]</scope>
    <source>
        <strain evidence="1 2">DPMB0001</strain>
    </source>
</reference>
<organism evidence="1 2">
    <name type="scientific">Arthrospiribacter ruber</name>
    <dbReference type="NCBI Taxonomy" id="2487934"/>
    <lineage>
        <taxon>Bacteria</taxon>
        <taxon>Pseudomonadati</taxon>
        <taxon>Bacteroidota</taxon>
        <taxon>Cytophagia</taxon>
        <taxon>Cytophagales</taxon>
        <taxon>Cyclobacteriaceae</taxon>
        <taxon>Arthrospiribacter</taxon>
    </lineage>
</organism>
<keyword evidence="2" id="KW-1185">Reference proteome</keyword>
<evidence type="ECO:0000313" key="2">
    <source>
        <dbReference type="Proteomes" id="UP000727490"/>
    </source>
</evidence>
<dbReference type="Proteomes" id="UP000727490">
    <property type="component" value="Unassembled WGS sequence"/>
</dbReference>
<dbReference type="EMBL" id="RPHB01000007">
    <property type="protein sequence ID" value="MBW3469139.1"/>
    <property type="molecule type" value="Genomic_DNA"/>
</dbReference>
<comment type="caution">
    <text evidence="1">The sequence shown here is derived from an EMBL/GenBank/DDBJ whole genome shotgun (WGS) entry which is preliminary data.</text>
</comment>
<protein>
    <submittedName>
        <fullName evidence="1">Uncharacterized protein</fullName>
    </submittedName>
</protein>
<proteinExistence type="predicted"/>